<dbReference type="PANTHER" id="PTHR33515">
    <property type="entry name" value="RIBOSOME-BINDING FACTOR A, CHLOROPLASTIC-RELATED"/>
    <property type="match status" value="1"/>
</dbReference>
<dbReference type="GO" id="GO:0043024">
    <property type="term" value="F:ribosomal small subunit binding"/>
    <property type="evidence" value="ECO:0007669"/>
    <property type="project" value="TreeGrafter"/>
</dbReference>
<dbReference type="EMBL" id="AP018823">
    <property type="protein sequence ID" value="BBF86176.1"/>
    <property type="molecule type" value="Genomic_DNA"/>
</dbReference>
<name>A0A3G9GLM1_9NEIS</name>
<accession>A0A3G9GLM1</accession>
<dbReference type="PANTHER" id="PTHR33515:SF1">
    <property type="entry name" value="RIBOSOME-BINDING FACTOR A, CHLOROPLASTIC-RELATED"/>
    <property type="match status" value="1"/>
</dbReference>
<evidence type="ECO:0000313" key="4">
    <source>
        <dbReference type="Proteomes" id="UP000198290"/>
    </source>
</evidence>
<reference evidence="4" key="1">
    <citation type="journal article" date="2017" name="Biotechnol. Biofuels">
        <title>Evaluation of environmental bacterial communities as a factor affecting the growth of duckweed Lemna minor.</title>
        <authorList>
            <person name="Ishizawa H."/>
            <person name="Kuroda M."/>
            <person name="Morikawa M."/>
            <person name="Ike M."/>
        </authorList>
    </citation>
    <scope>NUCLEOTIDE SEQUENCE [LARGE SCALE GENOMIC DNA]</scope>
    <source>
        <strain evidence="4">H3</strain>
    </source>
</reference>
<dbReference type="AlphaFoldDB" id="A0A3G9GLM1"/>
<evidence type="ECO:0000256" key="2">
    <source>
        <dbReference type="HAMAP-Rule" id="MF_00003"/>
    </source>
</evidence>
<comment type="function">
    <text evidence="2">One of several proteins that assist in the late maturation steps of the functional core of the 30S ribosomal subunit. Associates with free 30S ribosomal subunits (but not with 30S subunits that are part of 70S ribosomes or polysomes). Required for efficient processing of 16S rRNA. May interact with the 5'-terminal helix region of 16S rRNA.</text>
</comment>
<evidence type="ECO:0000313" key="3">
    <source>
        <dbReference type="EMBL" id="BBF86176.1"/>
    </source>
</evidence>
<gene>
    <name evidence="2" type="primary">rbfA</name>
    <name evidence="3" type="ORF">DLM_2570</name>
</gene>
<dbReference type="Gene3D" id="3.30.300.20">
    <property type="match status" value="1"/>
</dbReference>
<reference evidence="3 4" key="2">
    <citation type="journal article" date="2017" name="Genome Announc.">
        <title>Draft genome sequence of Aquitalea magnusonii strain H3, a plant growth-promoting bacterium of duckweed Lemna minor.</title>
        <authorList>
            <person name="Ishizawa H."/>
            <person name="Kuroda M."/>
            <person name="Ike M."/>
        </authorList>
    </citation>
    <scope>NUCLEOTIDE SEQUENCE [LARGE SCALE GENOMIC DNA]</scope>
    <source>
        <strain evidence="3 4">H3</strain>
    </source>
</reference>
<dbReference type="SUPFAM" id="SSF89919">
    <property type="entry name" value="Ribosome-binding factor A, RbfA"/>
    <property type="match status" value="1"/>
</dbReference>
<dbReference type="KEGG" id="amah:DLM_2570"/>
<protein>
    <recommendedName>
        <fullName evidence="2">Ribosome-binding factor A</fullName>
    </recommendedName>
</protein>
<dbReference type="STRING" id="332411.VI06_03275"/>
<dbReference type="InterPro" id="IPR023799">
    <property type="entry name" value="RbfA_dom_sf"/>
</dbReference>
<comment type="similarity">
    <text evidence="2">Belongs to the RbfA family.</text>
</comment>
<proteinExistence type="inferred from homology"/>
<dbReference type="InterPro" id="IPR015946">
    <property type="entry name" value="KH_dom-like_a/b"/>
</dbReference>
<keyword evidence="1 2" id="KW-0690">Ribosome biogenesis</keyword>
<keyword evidence="2" id="KW-0963">Cytoplasm</keyword>
<sequence>MHSRRLTQGRVSARLAVGRFHNYRMEIMAKARKGFSRADRIAEQIQRELAELVRTGLKDPRVGWITITAVQVTRDYSHAKVFYTVMDEKTREVSQEALEHSAGYLRSELGRSIKMFTTPQLHFVYDESVSRGMHMTSLINQVAKEDAEKFGQVDAAAPVADEEGSAE</sequence>
<dbReference type="Proteomes" id="UP000198290">
    <property type="component" value="Chromosome"/>
</dbReference>
<dbReference type="NCBIfam" id="TIGR00082">
    <property type="entry name" value="rbfA"/>
    <property type="match status" value="1"/>
</dbReference>
<comment type="subcellular location">
    <subcellularLocation>
        <location evidence="2">Cytoplasm</location>
    </subcellularLocation>
</comment>
<organism evidence="3 4">
    <name type="scientific">Aquitalea magnusonii</name>
    <dbReference type="NCBI Taxonomy" id="332411"/>
    <lineage>
        <taxon>Bacteria</taxon>
        <taxon>Pseudomonadati</taxon>
        <taxon>Pseudomonadota</taxon>
        <taxon>Betaproteobacteria</taxon>
        <taxon>Neisseriales</taxon>
        <taxon>Chromobacteriaceae</taxon>
        <taxon>Aquitalea</taxon>
    </lineage>
</organism>
<dbReference type="GO" id="GO:0005829">
    <property type="term" value="C:cytosol"/>
    <property type="evidence" value="ECO:0007669"/>
    <property type="project" value="TreeGrafter"/>
</dbReference>
<dbReference type="InterPro" id="IPR000238">
    <property type="entry name" value="RbfA"/>
</dbReference>
<keyword evidence="4" id="KW-1185">Reference proteome</keyword>
<comment type="subunit">
    <text evidence="2">Monomer. Binds 30S ribosomal subunits, but not 50S ribosomal subunits or 70S ribosomes.</text>
</comment>
<reference evidence="4" key="3">
    <citation type="journal article" date="2017" name="Plant Physiol. Biochem.">
        <title>Differential oxidative and antioxidative response of duckweed Lemna minor toward plant growth promoting/inhibiting bacteria.</title>
        <authorList>
            <person name="Ishizawa H."/>
            <person name="Kuroda M."/>
            <person name="Morikawa M."/>
            <person name="Ike M."/>
        </authorList>
    </citation>
    <scope>NUCLEOTIDE SEQUENCE [LARGE SCALE GENOMIC DNA]</scope>
    <source>
        <strain evidence="4">H3</strain>
    </source>
</reference>
<dbReference type="Pfam" id="PF02033">
    <property type="entry name" value="RBFA"/>
    <property type="match status" value="1"/>
</dbReference>
<evidence type="ECO:0000256" key="1">
    <source>
        <dbReference type="ARBA" id="ARBA00022517"/>
    </source>
</evidence>
<dbReference type="HAMAP" id="MF_00003">
    <property type="entry name" value="RbfA"/>
    <property type="match status" value="1"/>
</dbReference>
<dbReference type="GO" id="GO:0030490">
    <property type="term" value="P:maturation of SSU-rRNA"/>
    <property type="evidence" value="ECO:0007669"/>
    <property type="project" value="UniProtKB-UniRule"/>
</dbReference>
<dbReference type="PROSITE" id="PS01319">
    <property type="entry name" value="RBFA"/>
    <property type="match status" value="1"/>
</dbReference>
<dbReference type="InterPro" id="IPR020053">
    <property type="entry name" value="Ribosome-bd_factorA_CS"/>
</dbReference>